<dbReference type="GO" id="GO:0005615">
    <property type="term" value="C:extracellular space"/>
    <property type="evidence" value="ECO:0007669"/>
    <property type="project" value="TreeGrafter"/>
</dbReference>
<sequence length="360" mass="39153">MAASCVRWKEMHRSDRGSHAPLPPAPATESPQEPRLGELTVTDVTPSSVGLSWTVPVGEFDSFVVQYKDRDGQPRVVPVAADQRAVTVPGLEPNRKYRFLLFGIQEGKRRSPVSVEAKTAPLPPAPATESPQEPRLGELTVTDVTPSSVGLSWTVPVGEFDSFVVQYKDRDGQPRVVPVAADQRAVTVPGLEPNRKYRFLLFGIQEGKRRSPVSVEAKTAPLPPAPATESPQEPRLGELTVTDVTPSSVGLSWTVPVGEFDSFVVQYKDRDGQPRVVPVAADQRAVTVPGLEPNRKYRFLLFGIQEGKRRSPVSVEAKTGERDPLKLAEAPLHPPGLLSCRQAPLCVPVSLDKPPTRPGP</sequence>
<dbReference type="GO" id="GO:0030155">
    <property type="term" value="P:regulation of cell adhesion"/>
    <property type="evidence" value="ECO:0007669"/>
    <property type="project" value="TreeGrafter"/>
</dbReference>
<dbReference type="PANTHER" id="PTHR46708">
    <property type="entry name" value="TENASCIN"/>
    <property type="match status" value="1"/>
</dbReference>
<dbReference type="PANTHER" id="PTHR46708:SF3">
    <property type="entry name" value="TENASCIN-X"/>
    <property type="match status" value="1"/>
</dbReference>
<gene>
    <name evidence="4" type="ORF">D623_10007219</name>
</gene>
<evidence type="ECO:0000313" key="4">
    <source>
        <dbReference type="EMBL" id="EPQ03715.1"/>
    </source>
</evidence>
<feature type="compositionally biased region" description="Basic and acidic residues" evidence="2">
    <location>
        <begin position="7"/>
        <end position="18"/>
    </location>
</feature>
<name>S7MJT7_MYOBR</name>
<dbReference type="InterPro" id="IPR050991">
    <property type="entry name" value="ECM_Regulatory_Proteins"/>
</dbReference>
<proteinExistence type="predicted"/>
<evidence type="ECO:0000256" key="1">
    <source>
        <dbReference type="ARBA" id="ARBA00022737"/>
    </source>
</evidence>
<protein>
    <submittedName>
        <fullName evidence="4">Tenascin-X</fullName>
    </submittedName>
</protein>
<dbReference type="SMART" id="SM00060">
    <property type="entry name" value="FN3"/>
    <property type="match status" value="3"/>
</dbReference>
<feature type="domain" description="Fibronectin type-III" evidence="3">
    <location>
        <begin position="130"/>
        <end position="225"/>
    </location>
</feature>
<dbReference type="CDD" id="cd00063">
    <property type="entry name" value="FN3"/>
    <property type="match status" value="3"/>
</dbReference>
<feature type="region of interest" description="Disordered" evidence="2">
    <location>
        <begin position="1"/>
        <end position="37"/>
    </location>
</feature>
<dbReference type="Pfam" id="PF00041">
    <property type="entry name" value="fn3"/>
    <property type="match status" value="3"/>
</dbReference>
<feature type="domain" description="Fibronectin type-III" evidence="3">
    <location>
        <begin position="230"/>
        <end position="325"/>
    </location>
</feature>
<accession>S7MJT7</accession>
<dbReference type="GO" id="GO:0031175">
    <property type="term" value="P:neuron projection development"/>
    <property type="evidence" value="ECO:0007669"/>
    <property type="project" value="TreeGrafter"/>
</dbReference>
<dbReference type="PROSITE" id="PS50853">
    <property type="entry name" value="FN3"/>
    <property type="match status" value="3"/>
</dbReference>
<feature type="domain" description="Fibronectin type-III" evidence="3">
    <location>
        <begin position="30"/>
        <end position="125"/>
    </location>
</feature>
<reference evidence="4 5" key="1">
    <citation type="journal article" date="2013" name="Nat. Commun.">
        <title>Genome analysis reveals insights into physiology and longevity of the Brandt's bat Myotis brandtii.</title>
        <authorList>
            <person name="Seim I."/>
            <person name="Fang X."/>
            <person name="Xiong Z."/>
            <person name="Lobanov A.V."/>
            <person name="Huang Z."/>
            <person name="Ma S."/>
            <person name="Feng Y."/>
            <person name="Turanov A.A."/>
            <person name="Zhu Y."/>
            <person name="Lenz T.L."/>
            <person name="Gerashchenko M.V."/>
            <person name="Fan D."/>
            <person name="Hee Yim S."/>
            <person name="Yao X."/>
            <person name="Jordan D."/>
            <person name="Xiong Y."/>
            <person name="Ma Y."/>
            <person name="Lyapunov A.N."/>
            <person name="Chen G."/>
            <person name="Kulakova O.I."/>
            <person name="Sun Y."/>
            <person name="Lee S.G."/>
            <person name="Bronson R.T."/>
            <person name="Moskalev A.A."/>
            <person name="Sunyaev S.R."/>
            <person name="Zhang G."/>
            <person name="Krogh A."/>
            <person name="Wang J."/>
            <person name="Gladyshev V.N."/>
        </authorList>
    </citation>
    <scope>NUCLEOTIDE SEQUENCE [LARGE SCALE GENOMIC DNA]</scope>
</reference>
<dbReference type="Proteomes" id="UP000052978">
    <property type="component" value="Unassembled WGS sequence"/>
</dbReference>
<dbReference type="SUPFAM" id="SSF49265">
    <property type="entry name" value="Fibronectin type III"/>
    <property type="match status" value="3"/>
</dbReference>
<keyword evidence="5" id="KW-1185">Reference proteome</keyword>
<dbReference type="EMBL" id="KE161426">
    <property type="protein sequence ID" value="EPQ03715.1"/>
    <property type="molecule type" value="Genomic_DNA"/>
</dbReference>
<dbReference type="AlphaFoldDB" id="S7MJT7"/>
<dbReference type="Gene3D" id="2.60.40.10">
    <property type="entry name" value="Immunoglobulins"/>
    <property type="match status" value="3"/>
</dbReference>
<dbReference type="InterPro" id="IPR036116">
    <property type="entry name" value="FN3_sf"/>
</dbReference>
<dbReference type="InterPro" id="IPR013783">
    <property type="entry name" value="Ig-like_fold"/>
</dbReference>
<dbReference type="InterPro" id="IPR003961">
    <property type="entry name" value="FN3_dom"/>
</dbReference>
<evidence type="ECO:0000313" key="5">
    <source>
        <dbReference type="Proteomes" id="UP000052978"/>
    </source>
</evidence>
<feature type="region of interest" description="Disordered" evidence="2">
    <location>
        <begin position="212"/>
        <end position="233"/>
    </location>
</feature>
<evidence type="ECO:0000259" key="3">
    <source>
        <dbReference type="PROSITE" id="PS50853"/>
    </source>
</evidence>
<feature type="region of interest" description="Disordered" evidence="2">
    <location>
        <begin position="112"/>
        <end position="133"/>
    </location>
</feature>
<dbReference type="FunFam" id="2.60.40.10:FF:000024">
    <property type="entry name" value="Tenascin-X"/>
    <property type="match status" value="3"/>
</dbReference>
<evidence type="ECO:0000256" key="2">
    <source>
        <dbReference type="SAM" id="MobiDB-lite"/>
    </source>
</evidence>
<keyword evidence="1" id="KW-0677">Repeat</keyword>
<organism evidence="4 5">
    <name type="scientific">Myotis brandtii</name>
    <name type="common">Brandt's bat</name>
    <dbReference type="NCBI Taxonomy" id="109478"/>
    <lineage>
        <taxon>Eukaryota</taxon>
        <taxon>Metazoa</taxon>
        <taxon>Chordata</taxon>
        <taxon>Craniata</taxon>
        <taxon>Vertebrata</taxon>
        <taxon>Euteleostomi</taxon>
        <taxon>Mammalia</taxon>
        <taxon>Eutheria</taxon>
        <taxon>Laurasiatheria</taxon>
        <taxon>Chiroptera</taxon>
        <taxon>Yangochiroptera</taxon>
        <taxon>Vespertilionidae</taxon>
        <taxon>Myotis</taxon>
    </lineage>
</organism>